<sequence length="125" mass="13597">MNMVIWTGFFNSYPLACSVTMVPATVKLITDSKRQGLGTTVDPVKVSSGSSTGRVSPPTLTVIPERAARATMYIPTSMPPAEPIQFYNYTPPSDTPSSLPPPPFDFHTIRTSITKLASNRNKHRG</sequence>
<name>A0A8B6HN32_MYTGA</name>
<evidence type="ECO:0000256" key="1">
    <source>
        <dbReference type="SAM" id="MobiDB-lite"/>
    </source>
</evidence>
<gene>
    <name evidence="3" type="ORF">MGAL_10B061011</name>
</gene>
<proteinExistence type="predicted"/>
<dbReference type="EMBL" id="UYJE01010254">
    <property type="protein sequence ID" value="VDI81405.1"/>
    <property type="molecule type" value="Genomic_DNA"/>
</dbReference>
<accession>A0A8B6HN32</accession>
<comment type="caution">
    <text evidence="3">The sequence shown here is derived from an EMBL/GenBank/DDBJ whole genome shotgun (WGS) entry which is preliminary data.</text>
</comment>
<evidence type="ECO:0000313" key="4">
    <source>
        <dbReference type="Proteomes" id="UP000596742"/>
    </source>
</evidence>
<evidence type="ECO:0000313" key="3">
    <source>
        <dbReference type="EMBL" id="VDI81405.1"/>
    </source>
</evidence>
<reference evidence="3" key="1">
    <citation type="submission" date="2018-11" db="EMBL/GenBank/DDBJ databases">
        <authorList>
            <person name="Alioto T."/>
            <person name="Alioto T."/>
        </authorList>
    </citation>
    <scope>NUCLEOTIDE SEQUENCE</scope>
</reference>
<feature type="region of interest" description="Disordered" evidence="1">
    <location>
        <begin position="37"/>
        <end position="58"/>
    </location>
</feature>
<protein>
    <submittedName>
        <fullName evidence="3">Uncharacterized protein</fullName>
    </submittedName>
</protein>
<dbReference type="AlphaFoldDB" id="A0A8B6HN32"/>
<evidence type="ECO:0000256" key="2">
    <source>
        <dbReference type="SAM" id="SignalP"/>
    </source>
</evidence>
<keyword evidence="4" id="KW-1185">Reference proteome</keyword>
<organism evidence="3 4">
    <name type="scientific">Mytilus galloprovincialis</name>
    <name type="common">Mediterranean mussel</name>
    <dbReference type="NCBI Taxonomy" id="29158"/>
    <lineage>
        <taxon>Eukaryota</taxon>
        <taxon>Metazoa</taxon>
        <taxon>Spiralia</taxon>
        <taxon>Lophotrochozoa</taxon>
        <taxon>Mollusca</taxon>
        <taxon>Bivalvia</taxon>
        <taxon>Autobranchia</taxon>
        <taxon>Pteriomorphia</taxon>
        <taxon>Mytilida</taxon>
        <taxon>Mytiloidea</taxon>
        <taxon>Mytilidae</taxon>
        <taxon>Mytilinae</taxon>
        <taxon>Mytilus</taxon>
    </lineage>
</organism>
<dbReference type="Proteomes" id="UP000596742">
    <property type="component" value="Unassembled WGS sequence"/>
</dbReference>
<feature type="chain" id="PRO_5032354624" evidence="2">
    <location>
        <begin position="19"/>
        <end position="125"/>
    </location>
</feature>
<feature type="signal peptide" evidence="2">
    <location>
        <begin position="1"/>
        <end position="18"/>
    </location>
</feature>
<feature type="region of interest" description="Disordered" evidence="1">
    <location>
        <begin position="84"/>
        <end position="104"/>
    </location>
</feature>
<keyword evidence="2" id="KW-0732">Signal</keyword>